<dbReference type="InterPro" id="IPR001680">
    <property type="entry name" value="WD40_rpt"/>
</dbReference>
<dbReference type="InterPro" id="IPR015943">
    <property type="entry name" value="WD40/YVTN_repeat-like_dom_sf"/>
</dbReference>
<feature type="region of interest" description="Disordered" evidence="5">
    <location>
        <begin position="334"/>
        <end position="397"/>
    </location>
</feature>
<dbReference type="Pfam" id="PF24796">
    <property type="entry name" value="WDR55"/>
    <property type="match status" value="1"/>
</dbReference>
<dbReference type="PROSITE" id="PS50082">
    <property type="entry name" value="WD_REPEATS_2"/>
    <property type="match status" value="2"/>
</dbReference>
<keyword evidence="2 4" id="KW-0853">WD repeat</keyword>
<evidence type="ECO:0000256" key="2">
    <source>
        <dbReference type="ARBA" id="ARBA00022574"/>
    </source>
</evidence>
<keyword evidence="7" id="KW-1185">Reference proteome</keyword>
<dbReference type="GO" id="GO:0072344">
    <property type="term" value="P:rescue of stalled ribosome"/>
    <property type="evidence" value="ECO:0000318"/>
    <property type="project" value="GO_Central"/>
</dbReference>
<dbReference type="GO" id="GO:0043022">
    <property type="term" value="F:ribosome binding"/>
    <property type="evidence" value="ECO:0000318"/>
    <property type="project" value="GO_Central"/>
</dbReference>
<dbReference type="SUPFAM" id="SSF50978">
    <property type="entry name" value="WD40 repeat-like"/>
    <property type="match status" value="1"/>
</dbReference>
<evidence type="ECO:0000256" key="5">
    <source>
        <dbReference type="SAM" id="MobiDB-lite"/>
    </source>
</evidence>
<dbReference type="InterPro" id="IPR019775">
    <property type="entry name" value="WD40_repeat_CS"/>
</dbReference>
<name>A9UNZ0_MONBE</name>
<evidence type="ECO:0000256" key="3">
    <source>
        <dbReference type="ARBA" id="ARBA00022737"/>
    </source>
</evidence>
<dbReference type="Gene3D" id="2.130.10.10">
    <property type="entry name" value="YVTN repeat-like/Quinoprotein amine dehydrogenase"/>
    <property type="match status" value="2"/>
</dbReference>
<dbReference type="PROSITE" id="PS50294">
    <property type="entry name" value="WD_REPEATS_REGION"/>
    <property type="match status" value="2"/>
</dbReference>
<evidence type="ECO:0000256" key="4">
    <source>
        <dbReference type="PROSITE-ProRule" id="PRU00221"/>
    </source>
</evidence>
<dbReference type="GeneID" id="5888080"/>
<dbReference type="InParanoid" id="A9UNZ0"/>
<dbReference type="KEGG" id="mbr:MONBRDRAFT_21907"/>
<evidence type="ECO:0000256" key="1">
    <source>
        <dbReference type="ARBA" id="ARBA00007625"/>
    </source>
</evidence>
<dbReference type="GO" id="GO:0005634">
    <property type="term" value="C:nucleus"/>
    <property type="evidence" value="ECO:0000318"/>
    <property type="project" value="GO_Central"/>
</dbReference>
<dbReference type="GO" id="GO:2001125">
    <property type="term" value="P:negative regulation of translational frameshifting"/>
    <property type="evidence" value="ECO:0000318"/>
    <property type="project" value="GO_Central"/>
</dbReference>
<comment type="similarity">
    <text evidence="1">Belongs to the WD repeat WDR55 family.</text>
</comment>
<dbReference type="Proteomes" id="UP000001357">
    <property type="component" value="Unassembled WGS sequence"/>
</dbReference>
<dbReference type="InterPro" id="IPR036322">
    <property type="entry name" value="WD40_repeat_dom_sf"/>
</dbReference>
<dbReference type="eggNOG" id="KOG2444">
    <property type="taxonomic scope" value="Eukaryota"/>
</dbReference>
<dbReference type="GO" id="GO:0005829">
    <property type="term" value="C:cytosol"/>
    <property type="evidence" value="ECO:0000318"/>
    <property type="project" value="GO_Central"/>
</dbReference>
<dbReference type="PANTHER" id="PTHR44019:SF20">
    <property type="entry name" value="WD REPEAT-CONTAINING PROTEIN 55"/>
    <property type="match status" value="1"/>
</dbReference>
<dbReference type="PROSITE" id="PS00678">
    <property type="entry name" value="WD_REPEATS_1"/>
    <property type="match status" value="1"/>
</dbReference>
<dbReference type="STRING" id="81824.A9UNZ0"/>
<dbReference type="GO" id="GO:0005080">
    <property type="term" value="F:protein kinase C binding"/>
    <property type="evidence" value="ECO:0000318"/>
    <property type="project" value="GO_Central"/>
</dbReference>
<feature type="compositionally biased region" description="Acidic residues" evidence="5">
    <location>
        <begin position="344"/>
        <end position="388"/>
    </location>
</feature>
<gene>
    <name evidence="6" type="ORF">MONBRDRAFT_21907</name>
</gene>
<keyword evidence="3" id="KW-0677">Repeat</keyword>
<dbReference type="RefSeq" id="XP_001742545.1">
    <property type="nucleotide sequence ID" value="XM_001742493.1"/>
</dbReference>
<dbReference type="EMBL" id="CH991543">
    <property type="protein sequence ID" value="EDQ92783.1"/>
    <property type="molecule type" value="Genomic_DNA"/>
</dbReference>
<protein>
    <submittedName>
        <fullName evidence="6">Uncharacterized protein</fullName>
    </submittedName>
</protein>
<dbReference type="InterPro" id="IPR050505">
    <property type="entry name" value="WDR55/POC1"/>
</dbReference>
<dbReference type="Pfam" id="PF00400">
    <property type="entry name" value="WD40"/>
    <property type="match status" value="1"/>
</dbReference>
<organism evidence="6 7">
    <name type="scientific">Monosiga brevicollis</name>
    <name type="common">Choanoflagellate</name>
    <dbReference type="NCBI Taxonomy" id="81824"/>
    <lineage>
        <taxon>Eukaryota</taxon>
        <taxon>Choanoflagellata</taxon>
        <taxon>Craspedida</taxon>
        <taxon>Salpingoecidae</taxon>
        <taxon>Monosiga</taxon>
    </lineage>
</organism>
<dbReference type="PANTHER" id="PTHR44019">
    <property type="entry name" value="WD REPEAT-CONTAINING PROTEIN 55"/>
    <property type="match status" value="1"/>
</dbReference>
<reference evidence="6 7" key="1">
    <citation type="journal article" date="2008" name="Nature">
        <title>The genome of the choanoflagellate Monosiga brevicollis and the origin of metazoans.</title>
        <authorList>
            <consortium name="JGI Sequencing"/>
            <person name="King N."/>
            <person name="Westbrook M.J."/>
            <person name="Young S.L."/>
            <person name="Kuo A."/>
            <person name="Abedin M."/>
            <person name="Chapman J."/>
            <person name="Fairclough S."/>
            <person name="Hellsten U."/>
            <person name="Isogai Y."/>
            <person name="Letunic I."/>
            <person name="Marr M."/>
            <person name="Pincus D."/>
            <person name="Putnam N."/>
            <person name="Rokas A."/>
            <person name="Wright K.J."/>
            <person name="Zuzow R."/>
            <person name="Dirks W."/>
            <person name="Good M."/>
            <person name="Goodstein D."/>
            <person name="Lemons D."/>
            <person name="Li W."/>
            <person name="Lyons J.B."/>
            <person name="Morris A."/>
            <person name="Nichols S."/>
            <person name="Richter D.J."/>
            <person name="Salamov A."/>
            <person name="Bork P."/>
            <person name="Lim W.A."/>
            <person name="Manning G."/>
            <person name="Miller W.T."/>
            <person name="McGinnis W."/>
            <person name="Shapiro H."/>
            <person name="Tjian R."/>
            <person name="Grigoriev I.V."/>
            <person name="Rokhsar D."/>
        </authorList>
    </citation>
    <scope>NUCLEOTIDE SEQUENCE [LARGE SCALE GENOMIC DNA]</scope>
    <source>
        <strain evidence="7">MX1 / ATCC 50154</strain>
    </source>
</reference>
<evidence type="ECO:0000313" key="7">
    <source>
        <dbReference type="Proteomes" id="UP000001357"/>
    </source>
</evidence>
<sequence length="397" mass="43385">MAALPPLQFEDEVFDVAFHPSTPIVASGLISGDIFLHNYGPAHELKAQIEGHDAACRCLSFSDDGAYLFSASSDKSLQVVDVATGVALYKQSRAHDHSINVIAKLGSEGMLASGDDDGHIKLWDLRQRTSIATYRSHEDFVSDITVVPHKKTIISTGGDGRLCAHNWNTQKSKVSDQMEDELLSVVVMKHHKKVVCGTQGGTINLFSWGLWGDFTDRMTNHPTSVDSLAKINEDILVSGSSDGVLRVMPRDIGSQRQHCRLMTILTSAFDYGSVVSVLPNKVLGVLGEHNAYPIERVRLSGDEAYLASCSHDKTVRFWSTDAINPIIEAAAQGRETGAYYQNSDMEDDDDDEDEDEEDKENLADEEADRADERMDDADGDTNGNEEEVASALPPPSG</sequence>
<feature type="repeat" description="WD" evidence="4">
    <location>
        <begin position="92"/>
        <end position="133"/>
    </location>
</feature>
<accession>A9UNZ0</accession>
<proteinExistence type="inferred from homology"/>
<dbReference type="FunCoup" id="A9UNZ0">
    <property type="interactions" value="784"/>
</dbReference>
<dbReference type="AlphaFoldDB" id="A9UNZ0"/>
<evidence type="ECO:0000313" key="6">
    <source>
        <dbReference type="EMBL" id="EDQ92783.1"/>
    </source>
</evidence>
<dbReference type="SMART" id="SM00320">
    <property type="entry name" value="WD40"/>
    <property type="match status" value="6"/>
</dbReference>
<dbReference type="OMA" id="QAIHPTE"/>
<feature type="repeat" description="WD" evidence="4">
    <location>
        <begin position="49"/>
        <end position="90"/>
    </location>
</feature>